<feature type="domain" description="UBP-type" evidence="12">
    <location>
        <begin position="544"/>
        <end position="630"/>
    </location>
</feature>
<dbReference type="EMBL" id="BAAAZO010000006">
    <property type="protein sequence ID" value="GAA3618799.1"/>
    <property type="molecule type" value="Genomic_DNA"/>
</dbReference>
<evidence type="ECO:0000259" key="12">
    <source>
        <dbReference type="PROSITE" id="PS50271"/>
    </source>
</evidence>
<keyword evidence="5 10" id="KW-1133">Transmembrane helix</keyword>
<proteinExistence type="inferred from homology"/>
<dbReference type="InterPro" id="IPR013083">
    <property type="entry name" value="Znf_RING/FYVE/PHD"/>
</dbReference>
<protein>
    <submittedName>
        <fullName evidence="13">Na+/H+ antiporter</fullName>
    </submittedName>
</protein>
<keyword evidence="6 10" id="KW-0915">Sodium</keyword>
<dbReference type="InterPro" id="IPR001607">
    <property type="entry name" value="Znf_UBP"/>
</dbReference>
<dbReference type="Pfam" id="PF02148">
    <property type="entry name" value="zf-UBP"/>
    <property type="match status" value="1"/>
</dbReference>
<feature type="transmembrane region" description="Helical" evidence="10">
    <location>
        <begin position="377"/>
        <end position="400"/>
    </location>
</feature>
<feature type="compositionally biased region" description="Polar residues" evidence="11">
    <location>
        <begin position="524"/>
        <end position="539"/>
    </location>
</feature>
<dbReference type="Gene3D" id="3.30.40.10">
    <property type="entry name" value="Zinc/RING finger domain, C3HC4 (zinc finger)"/>
    <property type="match status" value="1"/>
</dbReference>
<organism evidence="13 14">
    <name type="scientific">Kineosporia mesophila</name>
    <dbReference type="NCBI Taxonomy" id="566012"/>
    <lineage>
        <taxon>Bacteria</taxon>
        <taxon>Bacillati</taxon>
        <taxon>Actinomycetota</taxon>
        <taxon>Actinomycetes</taxon>
        <taxon>Kineosporiales</taxon>
        <taxon>Kineosporiaceae</taxon>
        <taxon>Kineosporia</taxon>
    </lineage>
</organism>
<keyword evidence="8 10" id="KW-0472">Membrane</keyword>
<evidence type="ECO:0000313" key="13">
    <source>
        <dbReference type="EMBL" id="GAA3618799.1"/>
    </source>
</evidence>
<keyword evidence="7 10" id="KW-0406">Ion transport</keyword>
<dbReference type="InterPro" id="IPR006153">
    <property type="entry name" value="Cation/H_exchanger_TM"/>
</dbReference>
<comment type="similarity">
    <text evidence="10">Belongs to the monovalent cation:proton antiporter 1 (CPA1) transporter (TC 2.A.36) family.</text>
</comment>
<reference evidence="14" key="1">
    <citation type="journal article" date="2019" name="Int. J. Syst. Evol. Microbiol.">
        <title>The Global Catalogue of Microorganisms (GCM) 10K type strain sequencing project: providing services to taxonomists for standard genome sequencing and annotation.</title>
        <authorList>
            <consortium name="The Broad Institute Genomics Platform"/>
            <consortium name="The Broad Institute Genome Sequencing Center for Infectious Disease"/>
            <person name="Wu L."/>
            <person name="Ma J."/>
        </authorList>
    </citation>
    <scope>NUCLEOTIDE SEQUENCE [LARGE SCALE GENOMIC DNA]</scope>
    <source>
        <strain evidence="14">JCM 16902</strain>
    </source>
</reference>
<dbReference type="InterPro" id="IPR004705">
    <property type="entry name" value="Cation/H_exchanger_CPA1_bac"/>
</dbReference>
<dbReference type="RefSeq" id="WP_231480854.1">
    <property type="nucleotide sequence ID" value="NZ_BAAAZO010000006.1"/>
</dbReference>
<dbReference type="PANTHER" id="PTHR10110:SF86">
    <property type="entry name" value="SODIUM_HYDROGEN EXCHANGER 7"/>
    <property type="match status" value="1"/>
</dbReference>
<dbReference type="PANTHER" id="PTHR10110">
    <property type="entry name" value="SODIUM/HYDROGEN EXCHANGER"/>
    <property type="match status" value="1"/>
</dbReference>
<sequence length="630" mass="67123">MSLAIELVIILAIAAGTAGLASRFSLSAPLLLTAFGLVLSFVPGMPTLPLEPDVVLEGLLPPLLYATALRTPWVDLRRNKQPIALLSVGLVLFTAFAVAFVVKLVLPEVSFAIALALGAVVAPPDAVAASAVARRVSMPRRVVTLLEGESLLNDATALVLLRTAIAAISGTVGVLSTGADFVWAVAGGALTGWLLALVVAFVRHRVEDPVLDTTVSLLVPFIAYLGAEQLHGSGVIAVVVAGIMLGHRSIEMQSAMSRVTERVIWRTVQFMLESAVFLLIGLQLQDLVTAALEDESTPNTDVLVLCGAVLLTVIGARALWVYPSAYLPGLLVGRIRRNETPQSPRSVALVGWAGMRGVVTLAAALTIPEEVPGRPALVVAAFAVVAGTLLIQGTTLPWMVRRLRVVGPDPAQDALQEALLQQQAAHAGLDRLATSKRSGDAPDVVEGLESWGERVANAAWERLGSTDAERETPAAAFHRLRVNMLEAEREVVAAVRSDGSVPHDLVERVLERIDQEEAMLDGFSTGTGPSATERSSMLTSPKPGACEHLKERPLTRAPASRPDACPDCVALGERTWVHLRMCLDCGHVGCCDSSPHRHADAHYRETGHPVMRSIELGESWRWCFEDAELG</sequence>
<evidence type="ECO:0000256" key="2">
    <source>
        <dbReference type="ARBA" id="ARBA00022448"/>
    </source>
</evidence>
<keyword evidence="9 10" id="KW-0739">Sodium transport</keyword>
<keyword evidence="3 10" id="KW-1003">Cell membrane</keyword>
<comment type="caution">
    <text evidence="10">Lacks conserved residue(s) required for the propagation of feature annotation.</text>
</comment>
<keyword evidence="14" id="KW-1185">Reference proteome</keyword>
<feature type="transmembrane region" description="Helical" evidence="10">
    <location>
        <begin position="83"/>
        <end position="105"/>
    </location>
</feature>
<feature type="transmembrane region" description="Helical" evidence="10">
    <location>
        <begin position="302"/>
        <end position="325"/>
    </location>
</feature>
<evidence type="ECO:0000256" key="4">
    <source>
        <dbReference type="ARBA" id="ARBA00022692"/>
    </source>
</evidence>
<comment type="function">
    <text evidence="10">Na(+)/H(+) antiporter that extrudes sodium in exchange for external protons.</text>
</comment>
<dbReference type="Pfam" id="PF00999">
    <property type="entry name" value="Na_H_Exchanger"/>
    <property type="match status" value="1"/>
</dbReference>
<evidence type="ECO:0000256" key="6">
    <source>
        <dbReference type="ARBA" id="ARBA00023053"/>
    </source>
</evidence>
<evidence type="ECO:0000256" key="5">
    <source>
        <dbReference type="ARBA" id="ARBA00022989"/>
    </source>
</evidence>
<accession>A0ABP6ZYW2</accession>
<evidence type="ECO:0000256" key="8">
    <source>
        <dbReference type="ARBA" id="ARBA00023136"/>
    </source>
</evidence>
<evidence type="ECO:0000313" key="14">
    <source>
        <dbReference type="Proteomes" id="UP001501074"/>
    </source>
</evidence>
<keyword evidence="10" id="KW-0050">Antiport</keyword>
<keyword evidence="4 10" id="KW-0812">Transmembrane</keyword>
<dbReference type="InterPro" id="IPR018422">
    <property type="entry name" value="Cation/H_exchanger_CPA1"/>
</dbReference>
<comment type="caution">
    <text evidence="13">The sequence shown here is derived from an EMBL/GenBank/DDBJ whole genome shotgun (WGS) entry which is preliminary data.</text>
</comment>
<dbReference type="NCBIfam" id="TIGR00831">
    <property type="entry name" value="a_cpa1"/>
    <property type="match status" value="1"/>
</dbReference>
<feature type="region of interest" description="Disordered" evidence="11">
    <location>
        <begin position="521"/>
        <end position="544"/>
    </location>
</feature>
<feature type="transmembrane region" description="Helical" evidence="10">
    <location>
        <begin position="346"/>
        <end position="365"/>
    </location>
</feature>
<feature type="transmembrane region" description="Helical" evidence="10">
    <location>
        <begin position="263"/>
        <end position="282"/>
    </location>
</feature>
<dbReference type="PROSITE" id="PS50271">
    <property type="entry name" value="ZF_UBP"/>
    <property type="match status" value="1"/>
</dbReference>
<evidence type="ECO:0000256" key="10">
    <source>
        <dbReference type="RuleBase" id="RU366002"/>
    </source>
</evidence>
<feature type="transmembrane region" description="Helical" evidence="10">
    <location>
        <begin position="111"/>
        <end position="134"/>
    </location>
</feature>
<comment type="subcellular location">
    <subcellularLocation>
        <location evidence="1 10">Cell membrane</location>
        <topology evidence="1 10">Multi-pass membrane protein</topology>
    </subcellularLocation>
</comment>
<evidence type="ECO:0000256" key="9">
    <source>
        <dbReference type="ARBA" id="ARBA00023201"/>
    </source>
</evidence>
<feature type="transmembrane region" description="Helical" evidence="10">
    <location>
        <begin position="181"/>
        <end position="202"/>
    </location>
</feature>
<name>A0ABP6ZYW2_9ACTN</name>
<dbReference type="SUPFAM" id="SSF57850">
    <property type="entry name" value="RING/U-box"/>
    <property type="match status" value="1"/>
</dbReference>
<dbReference type="Gene3D" id="6.10.140.1330">
    <property type="match status" value="1"/>
</dbReference>
<keyword evidence="2 10" id="KW-0813">Transport</keyword>
<evidence type="ECO:0000256" key="7">
    <source>
        <dbReference type="ARBA" id="ARBA00023065"/>
    </source>
</evidence>
<evidence type="ECO:0000256" key="11">
    <source>
        <dbReference type="SAM" id="MobiDB-lite"/>
    </source>
</evidence>
<gene>
    <name evidence="13" type="ORF">GCM10022223_39510</name>
</gene>
<evidence type="ECO:0000256" key="3">
    <source>
        <dbReference type="ARBA" id="ARBA00022475"/>
    </source>
</evidence>
<evidence type="ECO:0000256" key="1">
    <source>
        <dbReference type="ARBA" id="ARBA00004651"/>
    </source>
</evidence>
<dbReference type="Proteomes" id="UP001501074">
    <property type="component" value="Unassembled WGS sequence"/>
</dbReference>